<accession>A0A1Y1IJ84</accession>
<sequence length="363" mass="38228">MDGNAGCACHLPMERQVDNVHWLTTGPSADGRALALVSGDKQSQVEVLALRWPDSTPPDAHSVGPTPVLAELDRWPLDSRATDLQVMASGGGEAVIVAGTSSGALSMGLFDGQHGRPEAPLPQVHASAVVALDIQPETRQVLSVDEAGRFCLTPLGPAQGQTRVLFDFKGALSIGALRWTSATTFLTGGQGDALLMWDVRQAGPASRSPAAGAASLESTTCMDVHPSRKYLCVVGGASGAVLMWDLRWQRQPLVLAAPPARAPAARAGSPSLVVESGVRQVRFDRVAHLSTAALGVAEQGALPPVMLSTEDGQLALAGAGEACRLMRDIFSISSFDVDSEFGQDVICTSESEKLLYLRRPRYM</sequence>
<evidence type="ECO:0000313" key="5">
    <source>
        <dbReference type="EMBL" id="GAQ90182.1"/>
    </source>
</evidence>
<proteinExistence type="predicted"/>
<keyword evidence="3" id="KW-0677">Repeat</keyword>
<name>A0A1Y1IJ84_KLENI</name>
<keyword evidence="6" id="KW-1185">Reference proteome</keyword>
<dbReference type="STRING" id="105231.A0A1Y1IJ84"/>
<dbReference type="OMA" id="PCESEVW"/>
<keyword evidence="4" id="KW-0539">Nucleus</keyword>
<reference evidence="5 6" key="1">
    <citation type="journal article" date="2014" name="Nat. Commun.">
        <title>Klebsormidium flaccidum genome reveals primary factors for plant terrestrial adaptation.</title>
        <authorList>
            <person name="Hori K."/>
            <person name="Maruyama F."/>
            <person name="Fujisawa T."/>
            <person name="Togashi T."/>
            <person name="Yamamoto N."/>
            <person name="Seo M."/>
            <person name="Sato S."/>
            <person name="Yamada T."/>
            <person name="Mori H."/>
            <person name="Tajima N."/>
            <person name="Moriyama T."/>
            <person name="Ikeuchi M."/>
            <person name="Watanabe M."/>
            <person name="Wada H."/>
            <person name="Kobayashi K."/>
            <person name="Saito M."/>
            <person name="Masuda T."/>
            <person name="Sasaki-Sekimoto Y."/>
            <person name="Mashiguchi K."/>
            <person name="Awai K."/>
            <person name="Shimojima M."/>
            <person name="Masuda S."/>
            <person name="Iwai M."/>
            <person name="Nobusawa T."/>
            <person name="Narise T."/>
            <person name="Kondo S."/>
            <person name="Saito H."/>
            <person name="Sato R."/>
            <person name="Murakawa M."/>
            <person name="Ihara Y."/>
            <person name="Oshima-Yamada Y."/>
            <person name="Ohtaka K."/>
            <person name="Satoh M."/>
            <person name="Sonobe K."/>
            <person name="Ishii M."/>
            <person name="Ohtani R."/>
            <person name="Kanamori-Sato M."/>
            <person name="Honoki R."/>
            <person name="Miyazaki D."/>
            <person name="Mochizuki H."/>
            <person name="Umetsu J."/>
            <person name="Higashi K."/>
            <person name="Shibata D."/>
            <person name="Kamiya Y."/>
            <person name="Sato N."/>
            <person name="Nakamura Y."/>
            <person name="Tabata S."/>
            <person name="Ida S."/>
            <person name="Kurokawa K."/>
            <person name="Ohta H."/>
        </authorList>
    </citation>
    <scope>NUCLEOTIDE SEQUENCE [LARGE SCALE GENOMIC DNA]</scope>
    <source>
        <strain evidence="5 6">NIES-2285</strain>
    </source>
</reference>
<evidence type="ECO:0000256" key="3">
    <source>
        <dbReference type="ARBA" id="ARBA00022737"/>
    </source>
</evidence>
<organism evidence="5 6">
    <name type="scientific">Klebsormidium nitens</name>
    <name type="common">Green alga</name>
    <name type="synonym">Ulothrix nitens</name>
    <dbReference type="NCBI Taxonomy" id="105231"/>
    <lineage>
        <taxon>Eukaryota</taxon>
        <taxon>Viridiplantae</taxon>
        <taxon>Streptophyta</taxon>
        <taxon>Klebsormidiophyceae</taxon>
        <taxon>Klebsormidiales</taxon>
        <taxon>Klebsormidiaceae</taxon>
        <taxon>Klebsormidium</taxon>
    </lineage>
</organism>
<dbReference type="AlphaFoldDB" id="A0A1Y1IJ84"/>
<dbReference type="Proteomes" id="UP000054558">
    <property type="component" value="Unassembled WGS sequence"/>
</dbReference>
<protein>
    <submittedName>
        <fullName evidence="5">Uncharacterized protein</fullName>
    </submittedName>
</protein>
<keyword evidence="2" id="KW-0853">WD repeat</keyword>
<dbReference type="GO" id="GO:0031080">
    <property type="term" value="C:nuclear pore outer ring"/>
    <property type="evidence" value="ECO:0000318"/>
    <property type="project" value="GO_Central"/>
</dbReference>
<dbReference type="EMBL" id="DF237558">
    <property type="protein sequence ID" value="GAQ90182.1"/>
    <property type="molecule type" value="Genomic_DNA"/>
</dbReference>
<evidence type="ECO:0000256" key="2">
    <source>
        <dbReference type="ARBA" id="ARBA00022574"/>
    </source>
</evidence>
<evidence type="ECO:0000313" key="6">
    <source>
        <dbReference type="Proteomes" id="UP000054558"/>
    </source>
</evidence>
<gene>
    <name evidence="5" type="ORF">KFL_006090080</name>
</gene>
<dbReference type="OrthoDB" id="9890280at2759"/>
<evidence type="ECO:0000256" key="4">
    <source>
        <dbReference type="ARBA" id="ARBA00023242"/>
    </source>
</evidence>
<dbReference type="InterPro" id="IPR015943">
    <property type="entry name" value="WD40/YVTN_repeat-like_dom_sf"/>
</dbReference>
<dbReference type="PANTHER" id="PTHR22652">
    <property type="entry name" value="NUCLEOPORIN NUP43"/>
    <property type="match status" value="1"/>
</dbReference>
<comment type="subcellular location">
    <subcellularLocation>
        <location evidence="1">Nucleus</location>
    </subcellularLocation>
</comment>
<dbReference type="Gene3D" id="2.130.10.10">
    <property type="entry name" value="YVTN repeat-like/Quinoprotein amine dehydrogenase"/>
    <property type="match status" value="1"/>
</dbReference>
<evidence type="ECO:0000256" key="1">
    <source>
        <dbReference type="ARBA" id="ARBA00004123"/>
    </source>
</evidence>
<dbReference type="SUPFAM" id="SSF101908">
    <property type="entry name" value="Putative isomerase YbhE"/>
    <property type="match status" value="1"/>
</dbReference>
<dbReference type="PANTHER" id="PTHR22652:SF0">
    <property type="entry name" value="NUCLEOPORIN NUP43"/>
    <property type="match status" value="1"/>
</dbReference>